<dbReference type="AlphaFoldDB" id="D3HLD0"/>
<evidence type="ECO:0000313" key="1">
    <source>
        <dbReference type="EMBL" id="CBJ13249.1"/>
    </source>
</evidence>
<dbReference type="RefSeq" id="WP_012979375.1">
    <property type="nucleotide sequence ID" value="NC_013861.1"/>
</dbReference>
<keyword evidence="2" id="KW-1185">Reference proteome</keyword>
<reference evidence="1 2" key="1">
    <citation type="journal article" date="2010" name="PLoS Genet.">
        <title>Analysis of the Legionella longbeachae genome and transcriptome uncovers unique strategies to cause Legionnaires' disease.</title>
        <authorList>
            <person name="Cazalet C."/>
            <person name="Gomez-Valero L."/>
            <person name="Rusniok C."/>
            <person name="Lomma M."/>
            <person name="Dervins-Ravault D."/>
            <person name="Newton H."/>
            <person name="Sansom F."/>
            <person name="Jarraud S."/>
            <person name="Zidane N."/>
            <person name="Ma L."/>
            <person name="Bouchier C."/>
            <person name="Etienne J."/>
            <person name="Hartland E."/>
            <person name="Buchrieser C."/>
        </authorList>
    </citation>
    <scope>NUCLEOTIDE SEQUENCE [LARGE SCALE GENOMIC DNA]</scope>
    <source>
        <strain evidence="1 2">NSW150</strain>
    </source>
</reference>
<evidence type="ECO:0008006" key="3">
    <source>
        <dbReference type="Google" id="ProtNLM"/>
    </source>
</evidence>
<protein>
    <recommendedName>
        <fullName evidence="3">Transmembrane protein</fullName>
    </recommendedName>
</protein>
<dbReference type="GeneID" id="40927010"/>
<organism evidence="1 2">
    <name type="scientific">Legionella longbeachae serogroup 1 (strain NSW150)</name>
    <dbReference type="NCBI Taxonomy" id="661367"/>
    <lineage>
        <taxon>Bacteria</taxon>
        <taxon>Pseudomonadati</taxon>
        <taxon>Pseudomonadota</taxon>
        <taxon>Gammaproteobacteria</taxon>
        <taxon>Legionellales</taxon>
        <taxon>Legionellaceae</taxon>
        <taxon>Legionella</taxon>
    </lineage>
</organism>
<dbReference type="HOGENOM" id="CLU_109681_0_0_6"/>
<gene>
    <name evidence="1" type="ordered locus">LLO_2815</name>
</gene>
<proteinExistence type="predicted"/>
<dbReference type="SUPFAM" id="SSF52833">
    <property type="entry name" value="Thioredoxin-like"/>
    <property type="match status" value="1"/>
</dbReference>
<dbReference type="EMBL" id="FN650140">
    <property type="protein sequence ID" value="CBJ13249.1"/>
    <property type="molecule type" value="Genomic_DNA"/>
</dbReference>
<name>D3HLD0_LEGLN</name>
<dbReference type="OrthoDB" id="9785445at2"/>
<dbReference type="InterPro" id="IPR036249">
    <property type="entry name" value="Thioredoxin-like_sf"/>
</dbReference>
<evidence type="ECO:0000313" key="2">
    <source>
        <dbReference type="Proteomes" id="UP000001060"/>
    </source>
</evidence>
<sequence>MKKQISKYYILLLLVLIFATPGIAALMFYKHPSWLGTAKINRGTLLNPPVALNSLKESAKWRIIFWSPGVCDKTCMQQLEVLAKVRLALGRKLYQVDQWLILGNNSPALSQEQQSLLSEIDFKVTELSASEINANRVLFSKAKIFLADPNNYLILSYSPQLNPDDVYKDLKLLLNTTEKKGDKSNAK</sequence>
<dbReference type="KEGG" id="llo:LLO_2815"/>
<dbReference type="Proteomes" id="UP000001060">
    <property type="component" value="Chromosome"/>
</dbReference>
<dbReference type="eggNOG" id="COG1999">
    <property type="taxonomic scope" value="Bacteria"/>
</dbReference>
<dbReference type="STRING" id="661367.LLO_2815"/>
<accession>D3HLD0</accession>